<evidence type="ECO:0000313" key="5">
    <source>
        <dbReference type="Proteomes" id="UP001652740"/>
    </source>
</evidence>
<keyword evidence="2" id="KW-0677">Repeat</keyword>
<keyword evidence="5" id="KW-1185">Reference proteome</keyword>
<evidence type="ECO:0000256" key="4">
    <source>
        <dbReference type="SAM" id="SignalP"/>
    </source>
</evidence>
<proteinExistence type="inferred from homology"/>
<evidence type="ECO:0000313" key="6">
    <source>
        <dbReference type="RefSeq" id="XP_026755674.2"/>
    </source>
</evidence>
<dbReference type="Pfam" id="PF01723">
    <property type="entry name" value="Chorion_1"/>
    <property type="match status" value="1"/>
</dbReference>
<organism evidence="5 6">
    <name type="scientific">Galleria mellonella</name>
    <name type="common">Greater wax moth</name>
    <dbReference type="NCBI Taxonomy" id="7137"/>
    <lineage>
        <taxon>Eukaryota</taxon>
        <taxon>Metazoa</taxon>
        <taxon>Ecdysozoa</taxon>
        <taxon>Arthropoda</taxon>
        <taxon>Hexapoda</taxon>
        <taxon>Insecta</taxon>
        <taxon>Pterygota</taxon>
        <taxon>Neoptera</taxon>
        <taxon>Endopterygota</taxon>
        <taxon>Lepidoptera</taxon>
        <taxon>Glossata</taxon>
        <taxon>Ditrysia</taxon>
        <taxon>Pyraloidea</taxon>
        <taxon>Pyralidae</taxon>
        <taxon>Galleriinae</taxon>
        <taxon>Galleria</taxon>
    </lineage>
</organism>
<protein>
    <submittedName>
        <fullName evidence="6">Chorion class CA protein ERA.1-like</fullName>
    </submittedName>
</protein>
<dbReference type="InterPro" id="IPR002635">
    <property type="entry name" value="Chorion"/>
</dbReference>
<dbReference type="Proteomes" id="UP001652740">
    <property type="component" value="Unplaced"/>
</dbReference>
<keyword evidence="4" id="KW-0732">Signal</keyword>
<dbReference type="GeneID" id="113515609"/>
<reference evidence="6" key="1">
    <citation type="submission" date="2025-08" db="UniProtKB">
        <authorList>
            <consortium name="RefSeq"/>
        </authorList>
    </citation>
    <scope>IDENTIFICATION</scope>
    <source>
        <tissue evidence="6">Whole larvae</tissue>
    </source>
</reference>
<feature type="signal peptide" evidence="4">
    <location>
        <begin position="1"/>
        <end position="21"/>
    </location>
</feature>
<feature type="chain" id="PRO_5047315037" evidence="4">
    <location>
        <begin position="22"/>
        <end position="212"/>
    </location>
</feature>
<name>A0A6J1WLX8_GALME</name>
<evidence type="ECO:0000256" key="1">
    <source>
        <dbReference type="ARBA" id="ARBA00005906"/>
    </source>
</evidence>
<accession>A0A6J1WLX8</accession>
<evidence type="ECO:0000256" key="3">
    <source>
        <dbReference type="RuleBase" id="RU004378"/>
    </source>
</evidence>
<sequence length="212" mass="20659">MSTFSFLLLCIQACLLQNVYSNPIGPWGPGYGNIGYGAVTEVETTTIEVDSVNRGGWGYGGLAPGYGFPGGYGLGGGVAVGAVAEIDKFAGIGNLGYGLPGAGLAPGLGKYGWEAEYGLAGLGANIGTIGVERVGLGAIGLPAPPVPVAKTGYGGVGNGVIEVFADIPAAGTALLGGQVPVLGAVEFSGILPAAGAVTITGNCGCGLGYGLY</sequence>
<gene>
    <name evidence="6" type="primary">LOC113515609</name>
</gene>
<dbReference type="RefSeq" id="XP_026755674.2">
    <property type="nucleotide sequence ID" value="XM_026899873.3"/>
</dbReference>
<evidence type="ECO:0000256" key="2">
    <source>
        <dbReference type="ARBA" id="ARBA00022737"/>
    </source>
</evidence>
<comment type="similarity">
    <text evidence="1 3">Belongs to the chorion protein family.</text>
</comment>